<dbReference type="RefSeq" id="WP_205114197.1">
    <property type="nucleotide sequence ID" value="NZ_JAFBCM010000001.1"/>
</dbReference>
<comment type="caution">
    <text evidence="6">The sequence shown here is derived from an EMBL/GenBank/DDBJ whole genome shotgun (WGS) entry which is preliminary data.</text>
</comment>
<accession>A0ABV7YBT6</accession>
<evidence type="ECO:0000256" key="3">
    <source>
        <dbReference type="ARBA" id="ARBA00022840"/>
    </source>
</evidence>
<keyword evidence="7" id="KW-1185">Reference proteome</keyword>
<feature type="domain" description="ABC transporter" evidence="5">
    <location>
        <begin position="4"/>
        <end position="254"/>
    </location>
</feature>
<dbReference type="PANTHER" id="PTHR43230">
    <property type="entry name" value="ABC-TYPE DIPEPTIDE/OLIGOPEPTIDE TRANSPORT SYSTEM, ATPASE COMPONENT"/>
    <property type="match status" value="1"/>
</dbReference>
<evidence type="ECO:0000256" key="1">
    <source>
        <dbReference type="ARBA" id="ARBA00022448"/>
    </source>
</evidence>
<dbReference type="InterPro" id="IPR013563">
    <property type="entry name" value="Oligopep_ABC_C"/>
</dbReference>
<gene>
    <name evidence="6" type="ORF">ACFOUW_12370</name>
</gene>
<evidence type="ECO:0000256" key="4">
    <source>
        <dbReference type="SAM" id="MobiDB-lite"/>
    </source>
</evidence>
<evidence type="ECO:0000313" key="7">
    <source>
        <dbReference type="Proteomes" id="UP001595699"/>
    </source>
</evidence>
<dbReference type="CDD" id="cd03257">
    <property type="entry name" value="ABC_NikE_OppD_transporters"/>
    <property type="match status" value="1"/>
</dbReference>
<dbReference type="GO" id="GO:0005524">
    <property type="term" value="F:ATP binding"/>
    <property type="evidence" value="ECO:0007669"/>
    <property type="project" value="UniProtKB-KW"/>
</dbReference>
<evidence type="ECO:0000259" key="5">
    <source>
        <dbReference type="PROSITE" id="PS50893"/>
    </source>
</evidence>
<dbReference type="PANTHER" id="PTHR43230:SF3">
    <property type="entry name" value="ABC-TYPE DIPEPTIDE_OLIGOPEPTIDE TRANSPORT SYSTEM, ATPASE COMPONENT"/>
    <property type="match status" value="1"/>
</dbReference>
<dbReference type="Pfam" id="PF08352">
    <property type="entry name" value="oligo_HPY"/>
    <property type="match status" value="1"/>
</dbReference>
<reference evidence="7" key="1">
    <citation type="journal article" date="2019" name="Int. J. Syst. Evol. Microbiol.">
        <title>The Global Catalogue of Microorganisms (GCM) 10K type strain sequencing project: providing services to taxonomists for standard genome sequencing and annotation.</title>
        <authorList>
            <consortium name="The Broad Institute Genomics Platform"/>
            <consortium name="The Broad Institute Genome Sequencing Center for Infectious Disease"/>
            <person name="Wu L."/>
            <person name="Ma J."/>
        </authorList>
    </citation>
    <scope>NUCLEOTIDE SEQUENCE [LARGE SCALE GENOMIC DNA]</scope>
    <source>
        <strain evidence="7">CGMCC 4.7241</strain>
    </source>
</reference>
<evidence type="ECO:0000256" key="2">
    <source>
        <dbReference type="ARBA" id="ARBA00022741"/>
    </source>
</evidence>
<protein>
    <submittedName>
        <fullName evidence="6">ABC transporter ATP-binding protein</fullName>
    </submittedName>
</protein>
<evidence type="ECO:0000313" key="6">
    <source>
        <dbReference type="EMBL" id="MFC3761633.1"/>
    </source>
</evidence>
<name>A0ABV7YBT6_9ACTN</name>
<dbReference type="InterPro" id="IPR003593">
    <property type="entry name" value="AAA+_ATPase"/>
</dbReference>
<dbReference type="Proteomes" id="UP001595699">
    <property type="component" value="Unassembled WGS sequence"/>
</dbReference>
<organism evidence="6 7">
    <name type="scientific">Tenggerimyces flavus</name>
    <dbReference type="NCBI Taxonomy" id="1708749"/>
    <lineage>
        <taxon>Bacteria</taxon>
        <taxon>Bacillati</taxon>
        <taxon>Actinomycetota</taxon>
        <taxon>Actinomycetes</taxon>
        <taxon>Propionibacteriales</taxon>
        <taxon>Nocardioidaceae</taxon>
        <taxon>Tenggerimyces</taxon>
    </lineage>
</organism>
<keyword evidence="3 6" id="KW-0067">ATP-binding</keyword>
<dbReference type="Gene3D" id="3.40.50.300">
    <property type="entry name" value="P-loop containing nucleotide triphosphate hydrolases"/>
    <property type="match status" value="1"/>
</dbReference>
<keyword evidence="2" id="KW-0547">Nucleotide-binding</keyword>
<dbReference type="EMBL" id="JBHRZH010000009">
    <property type="protein sequence ID" value="MFC3761633.1"/>
    <property type="molecule type" value="Genomic_DNA"/>
</dbReference>
<dbReference type="SMART" id="SM00382">
    <property type="entry name" value="AAA"/>
    <property type="match status" value="1"/>
</dbReference>
<sequence>MSEIELRDVVQRFHARGTPSGFLTAVQSTSFTLRSDPPHIVSLVGQSGSGKSTIARIILGLQRPSSGLVTYGGRDIFKLSRAEYDDYRKNVQPVFQDPYAIFNPFYRVDRVLRTAIKKFSLASTAAEASSLMEESLLAVKLDPGQVLGRYPHQLSGGQRQRIMLARVHMLRPSFIIADEPVSMLDAQVRKLFLDILTDFRTTYGMTTLFITHDLSTVYYIGGEVMVITRGRIVEKGPVSTVMHTPSHPYTQLLLASVPQPDPDARWTDRIDIAQATAAEAGPEVPPEDEALEARVP</sequence>
<dbReference type="InterPro" id="IPR003439">
    <property type="entry name" value="ABC_transporter-like_ATP-bd"/>
</dbReference>
<dbReference type="Pfam" id="PF00005">
    <property type="entry name" value="ABC_tran"/>
    <property type="match status" value="1"/>
</dbReference>
<keyword evidence="1" id="KW-0813">Transport</keyword>
<proteinExistence type="predicted"/>
<dbReference type="PROSITE" id="PS50893">
    <property type="entry name" value="ABC_TRANSPORTER_2"/>
    <property type="match status" value="1"/>
</dbReference>
<dbReference type="SUPFAM" id="SSF52540">
    <property type="entry name" value="P-loop containing nucleoside triphosphate hydrolases"/>
    <property type="match status" value="1"/>
</dbReference>
<dbReference type="InterPro" id="IPR027417">
    <property type="entry name" value="P-loop_NTPase"/>
</dbReference>
<feature type="region of interest" description="Disordered" evidence="4">
    <location>
        <begin position="276"/>
        <end position="296"/>
    </location>
</feature>